<dbReference type="GO" id="GO:0033485">
    <property type="term" value="P:cyanidin 3-O-glucoside biosynthetic process"/>
    <property type="evidence" value="ECO:0007669"/>
    <property type="project" value="UniProtKB-ARBA"/>
</dbReference>
<dbReference type="PROSITE" id="PS00375">
    <property type="entry name" value="UDPGT"/>
    <property type="match status" value="1"/>
</dbReference>
<dbReference type="GO" id="GO:0080043">
    <property type="term" value="F:quercetin 3-O-glucosyltransferase activity"/>
    <property type="evidence" value="ECO:0007669"/>
    <property type="project" value="TreeGrafter"/>
</dbReference>
<dbReference type="CDD" id="cd03784">
    <property type="entry name" value="GT1_Gtf-like"/>
    <property type="match status" value="1"/>
</dbReference>
<dbReference type="AlphaFoldDB" id="A0A6H2ABA2"/>
<dbReference type="EC" id="2.4.1.-" evidence="5"/>
<dbReference type="Gene3D" id="3.40.50.2000">
    <property type="entry name" value="Glycogen Phosphorylase B"/>
    <property type="match status" value="2"/>
</dbReference>
<dbReference type="PANTHER" id="PTHR11926:SF1560">
    <property type="entry name" value="UDP-GLYCOSYLTRANSFERASE 74E1-RELATED"/>
    <property type="match status" value="1"/>
</dbReference>
<evidence type="ECO:0000313" key="6">
    <source>
        <dbReference type="EMBL" id="QJB23733.1"/>
    </source>
</evidence>
<dbReference type="FunFam" id="3.40.50.2000:FF:000060">
    <property type="entry name" value="Glycosyltransferase"/>
    <property type="match status" value="1"/>
</dbReference>
<dbReference type="GO" id="GO:0047213">
    <property type="term" value="F:anthocyanidin 3-O-glucosyltransferase activity"/>
    <property type="evidence" value="ECO:0007669"/>
    <property type="project" value="UniProtKB-ARBA"/>
</dbReference>
<dbReference type="GO" id="GO:0080044">
    <property type="term" value="F:quercetin 7-O-glucosyltransferase activity"/>
    <property type="evidence" value="ECO:0007669"/>
    <property type="project" value="TreeGrafter"/>
</dbReference>
<proteinExistence type="evidence at transcript level"/>
<dbReference type="SUPFAM" id="SSF53756">
    <property type="entry name" value="UDP-Glycosyltransferase/glycogen phosphorylase"/>
    <property type="match status" value="1"/>
</dbReference>
<comment type="similarity">
    <text evidence="1 4">Belongs to the UDP-glycosyltransferase family.</text>
</comment>
<keyword evidence="3 4" id="KW-0808">Transferase</keyword>
<evidence type="ECO:0000256" key="4">
    <source>
        <dbReference type="RuleBase" id="RU003718"/>
    </source>
</evidence>
<gene>
    <name evidence="6" type="primary">GT1</name>
</gene>
<evidence type="ECO:0000256" key="5">
    <source>
        <dbReference type="RuleBase" id="RU362057"/>
    </source>
</evidence>
<name>A0A6H2ABA2_CENCY</name>
<dbReference type="EMBL" id="MK732546">
    <property type="protein sequence ID" value="QJB23733.1"/>
    <property type="molecule type" value="mRNA"/>
</dbReference>
<protein>
    <recommendedName>
        <fullName evidence="5">Glycosyltransferase</fullName>
        <ecNumber evidence="5">2.4.1.-</ecNumber>
    </recommendedName>
</protein>
<evidence type="ECO:0000256" key="3">
    <source>
        <dbReference type="ARBA" id="ARBA00022679"/>
    </source>
</evidence>
<dbReference type="GO" id="GO:0031542">
    <property type="term" value="P:positive regulation of anthocyanin biosynthetic process"/>
    <property type="evidence" value="ECO:0007669"/>
    <property type="project" value="UniProtKB-ARBA"/>
</dbReference>
<sequence length="475" mass="52328">MEDLVLTSGNHNNNGRSRPERHVAVFAFPSSSHPSLLLTLIRRLSSASPTTVFSFFNTAKFNRPVFSDFSSPDIRRYDISDGVPEGYVFRGKPQEDTNLFLAVAEEELRKGVKVAEADIGLKVSCLVVDAFYWFSGDMAEEMNVPWVSFWTAGACSLAAHVYTDLIRSKSSQIIKGSSAVPDEDEIVDFIPGFSKLRLSDLPSGVLFGNLESPFSTMLHKMGKNMAKATAVPINSFQQLDPNLTKNLSSELNNFLNIGPFNLITSTQNPPSEVDEFSCISWLESQEPRSVAYISFGTVCKPAPHELVAIAEALEEAKTPFLWSISNDSKKHFPEGFLERTTANGSGKVVPWAPQVQVLEHIAIGVFVTHGGWNSVLESVGAGVPMICRPLRGDQQINSWMVEKVWGIGVRIEGGSFTRRGTRCALEQVLSRDGSRKGFKERIEALKELAHKAVEPNGSSNENFKILVDVVTRVTL</sequence>
<dbReference type="Pfam" id="PF00201">
    <property type="entry name" value="UDPGT"/>
    <property type="match status" value="1"/>
</dbReference>
<organism evidence="6">
    <name type="scientific">Centaurea cyanus</name>
    <name type="common">Garden cornflower</name>
    <name type="synonym">Centaurea segetum</name>
    <dbReference type="NCBI Taxonomy" id="41522"/>
    <lineage>
        <taxon>Eukaryota</taxon>
        <taxon>Viridiplantae</taxon>
        <taxon>Streptophyta</taxon>
        <taxon>Embryophyta</taxon>
        <taxon>Tracheophyta</taxon>
        <taxon>Spermatophyta</taxon>
        <taxon>Magnoliopsida</taxon>
        <taxon>eudicotyledons</taxon>
        <taxon>Gunneridae</taxon>
        <taxon>Pentapetalae</taxon>
        <taxon>asterids</taxon>
        <taxon>campanulids</taxon>
        <taxon>Asterales</taxon>
        <taxon>Asteraceae</taxon>
        <taxon>Carduoideae</taxon>
        <taxon>Cardueae</taxon>
        <taxon>Centaureinae</taxon>
        <taxon>Centaurea</taxon>
    </lineage>
</organism>
<dbReference type="SMR" id="A0A6H2ABA2"/>
<keyword evidence="2 4" id="KW-0328">Glycosyltransferase</keyword>
<dbReference type="InterPro" id="IPR002213">
    <property type="entry name" value="UDP_glucos_trans"/>
</dbReference>
<reference evidence="6" key="1">
    <citation type="journal article" date="2019" name="Plant Physiol. Biochem.">
        <title>Metabolite and gene expression analysis reveal the molecular mechanism for petal colour variation in six Centaurea cyanus cultivars.</title>
        <authorList>
            <person name="Deng C."/>
            <person name="Li S."/>
            <person name="Feng C."/>
            <person name="Hong Y."/>
            <person name="Huang H."/>
            <person name="Wang J."/>
            <person name="Wang L."/>
            <person name="Dai S."/>
        </authorList>
    </citation>
    <scope>NUCLEOTIDE SEQUENCE</scope>
</reference>
<accession>A0A6H2ABA2</accession>
<dbReference type="FunFam" id="3.40.50.2000:FF:000129">
    <property type="entry name" value="Glycosyltransferase"/>
    <property type="match status" value="1"/>
</dbReference>
<dbReference type="InterPro" id="IPR035595">
    <property type="entry name" value="UDP_glycos_trans_CS"/>
</dbReference>
<dbReference type="PANTHER" id="PTHR11926">
    <property type="entry name" value="GLUCOSYL/GLUCURONOSYL TRANSFERASES"/>
    <property type="match status" value="1"/>
</dbReference>
<evidence type="ECO:0000256" key="2">
    <source>
        <dbReference type="ARBA" id="ARBA00022676"/>
    </source>
</evidence>
<evidence type="ECO:0000256" key="1">
    <source>
        <dbReference type="ARBA" id="ARBA00009995"/>
    </source>
</evidence>